<keyword evidence="1" id="KW-0547">Nucleotide-binding</keyword>
<dbReference type="Pfam" id="PF00005">
    <property type="entry name" value="ABC_tran"/>
    <property type="match status" value="1"/>
</dbReference>
<name>A0ABT5W1J7_9BACT</name>
<dbReference type="SMART" id="SM00382">
    <property type="entry name" value="AAA"/>
    <property type="match status" value="1"/>
</dbReference>
<dbReference type="InterPro" id="IPR003439">
    <property type="entry name" value="ABC_transporter-like_ATP-bd"/>
</dbReference>
<sequence length="237" mass="26590">MSESAIIELKNAIIRQADNIILTDVSLEIGKGEFVYLIGRVGSGKSSLLKTLYADLPLKDGSGKVVGYYLPMIKNKQVPFLRRKIGIIFQDFQLLTDRNIEDNLLFVLKATGWKNSNDIKSRISEVLEKVKMNNKGYKMPHELSGGEQQRVVIARALLNSPDIILADEPTGNLDPETSDDLVKLLHDISKSGKTIIMATHQHDLLKKFPARTIECKDGKVIELFNPDTDEEEEIELD</sequence>
<accession>A0ABT5W1J7</accession>
<evidence type="ECO:0000313" key="5">
    <source>
        <dbReference type="Proteomes" id="UP001528920"/>
    </source>
</evidence>
<dbReference type="SUPFAM" id="SSF52540">
    <property type="entry name" value="P-loop containing nucleoside triphosphate hydrolases"/>
    <property type="match status" value="1"/>
</dbReference>
<dbReference type="Gene3D" id="3.40.50.300">
    <property type="entry name" value="P-loop containing nucleotide triphosphate hydrolases"/>
    <property type="match status" value="1"/>
</dbReference>
<reference evidence="4 5" key="1">
    <citation type="submission" date="2022-01" db="EMBL/GenBank/DDBJ databases">
        <title>Labilibaculum sp. nov, a marine bacterium isolated from Antarctica.</title>
        <authorList>
            <person name="Dai W."/>
        </authorList>
    </citation>
    <scope>NUCLEOTIDE SEQUENCE [LARGE SCALE GENOMIC DNA]</scope>
    <source>
        <strain evidence="4 5">DW002</strain>
    </source>
</reference>
<dbReference type="PROSITE" id="PS50893">
    <property type="entry name" value="ABC_TRANSPORTER_2"/>
    <property type="match status" value="1"/>
</dbReference>
<comment type="caution">
    <text evidence="4">The sequence shown here is derived from an EMBL/GenBank/DDBJ whole genome shotgun (WGS) entry which is preliminary data.</text>
</comment>
<evidence type="ECO:0000313" key="4">
    <source>
        <dbReference type="EMBL" id="MDE5420449.1"/>
    </source>
</evidence>
<dbReference type="PANTHER" id="PTHR24220">
    <property type="entry name" value="IMPORT ATP-BINDING PROTEIN"/>
    <property type="match status" value="1"/>
</dbReference>
<protein>
    <submittedName>
        <fullName evidence="4">ATP-binding cassette domain-containing protein</fullName>
    </submittedName>
</protein>
<dbReference type="PROSITE" id="PS00211">
    <property type="entry name" value="ABC_TRANSPORTER_1"/>
    <property type="match status" value="1"/>
</dbReference>
<proteinExistence type="predicted"/>
<evidence type="ECO:0000259" key="3">
    <source>
        <dbReference type="PROSITE" id="PS50893"/>
    </source>
</evidence>
<dbReference type="GO" id="GO:0005524">
    <property type="term" value="F:ATP binding"/>
    <property type="evidence" value="ECO:0007669"/>
    <property type="project" value="UniProtKB-KW"/>
</dbReference>
<organism evidence="4 5">
    <name type="scientific">Paralabilibaculum antarcticum</name>
    <dbReference type="NCBI Taxonomy" id="2912572"/>
    <lineage>
        <taxon>Bacteria</taxon>
        <taxon>Pseudomonadati</taxon>
        <taxon>Bacteroidota</taxon>
        <taxon>Bacteroidia</taxon>
        <taxon>Marinilabiliales</taxon>
        <taxon>Marinifilaceae</taxon>
        <taxon>Paralabilibaculum</taxon>
    </lineage>
</organism>
<evidence type="ECO:0000256" key="1">
    <source>
        <dbReference type="ARBA" id="ARBA00022741"/>
    </source>
</evidence>
<dbReference type="InterPro" id="IPR027417">
    <property type="entry name" value="P-loop_NTPase"/>
</dbReference>
<keyword evidence="2 4" id="KW-0067">ATP-binding</keyword>
<dbReference type="RefSeq" id="WP_275111780.1">
    <property type="nucleotide sequence ID" value="NZ_JAKJSC010000011.1"/>
</dbReference>
<dbReference type="InterPro" id="IPR003593">
    <property type="entry name" value="AAA+_ATPase"/>
</dbReference>
<evidence type="ECO:0000256" key="2">
    <source>
        <dbReference type="ARBA" id="ARBA00022840"/>
    </source>
</evidence>
<dbReference type="Proteomes" id="UP001528920">
    <property type="component" value="Unassembled WGS sequence"/>
</dbReference>
<feature type="domain" description="ABC transporter" evidence="3">
    <location>
        <begin position="7"/>
        <end position="236"/>
    </location>
</feature>
<keyword evidence="5" id="KW-1185">Reference proteome</keyword>
<gene>
    <name evidence="4" type="ORF">L3049_20860</name>
</gene>
<dbReference type="PANTHER" id="PTHR24220:SF470">
    <property type="entry name" value="CELL DIVISION ATP-BINDING PROTEIN FTSE"/>
    <property type="match status" value="1"/>
</dbReference>
<dbReference type="InterPro" id="IPR017871">
    <property type="entry name" value="ABC_transporter-like_CS"/>
</dbReference>
<dbReference type="EMBL" id="JAKJSC010000011">
    <property type="protein sequence ID" value="MDE5420449.1"/>
    <property type="molecule type" value="Genomic_DNA"/>
</dbReference>
<dbReference type="InterPro" id="IPR015854">
    <property type="entry name" value="ABC_transpr_LolD-like"/>
</dbReference>